<dbReference type="InterPro" id="IPR000073">
    <property type="entry name" value="AB_hydrolase_1"/>
</dbReference>
<dbReference type="PANTHER" id="PTHR22753">
    <property type="entry name" value="TRANSMEMBRANE PROTEIN 68"/>
    <property type="match status" value="1"/>
</dbReference>
<gene>
    <name evidence="2" type="ORF">AVDCRST_MAG84-683</name>
</gene>
<reference evidence="2" key="1">
    <citation type="submission" date="2020-02" db="EMBL/GenBank/DDBJ databases">
        <authorList>
            <person name="Meier V. D."/>
        </authorList>
    </citation>
    <scope>NUCLEOTIDE SEQUENCE</scope>
    <source>
        <strain evidence="2">AVDCRST_MAG84</strain>
    </source>
</reference>
<sequence length="273" mass="30197">MANANNKIRFLTPKPPKPDRPLFVFLPGMDGSGLLLRSQISKLANHFDIRCLTVPADDMASWEVLVSETIALIEAEKQAGKPQRPVYLCGESFGGCLAMKTVLEAPKLCDRLILVNPASSFRQQPWVQWGSYLTQWLPANLYPLSVIGLLPILASLGKIGREERRALLEAMQAVPQITSVWRLALVRSFNVEEHQLRGIKQPTLVIASGADRLLPSLVEAKLLVKVIPKAEMVLLANSGHACLLETDVDLYGIMQARNFLTKSEENLSLVSNH</sequence>
<dbReference type="SUPFAM" id="SSF53474">
    <property type="entry name" value="alpha/beta-Hydrolases"/>
    <property type="match status" value="1"/>
</dbReference>
<accession>A0A6J4KM00</accession>
<dbReference type="InterPro" id="IPR022742">
    <property type="entry name" value="Hydrolase_4"/>
</dbReference>
<dbReference type="AlphaFoldDB" id="A0A6J4KM00"/>
<feature type="domain" description="Serine aminopeptidase S33" evidence="1">
    <location>
        <begin position="59"/>
        <end position="247"/>
    </location>
</feature>
<keyword evidence="2" id="KW-0378">Hydrolase</keyword>
<evidence type="ECO:0000313" key="2">
    <source>
        <dbReference type="EMBL" id="CAA9309617.1"/>
    </source>
</evidence>
<dbReference type="PANTHER" id="PTHR22753:SF48">
    <property type="entry name" value="PHOSPHOLIPID_GLYCEROL ACYLTRANSFERASE DOMAIN-CONTAINING PROTEIN"/>
    <property type="match status" value="1"/>
</dbReference>
<dbReference type="InterPro" id="IPR029058">
    <property type="entry name" value="AB_hydrolase_fold"/>
</dbReference>
<dbReference type="EMBL" id="CADCTZ010000100">
    <property type="protein sequence ID" value="CAA9309617.1"/>
    <property type="molecule type" value="Genomic_DNA"/>
</dbReference>
<protein>
    <submittedName>
        <fullName evidence="2">Hydrolase, alpha/beta fold family</fullName>
    </submittedName>
</protein>
<evidence type="ECO:0000259" key="1">
    <source>
        <dbReference type="Pfam" id="PF12146"/>
    </source>
</evidence>
<dbReference type="Pfam" id="PF12146">
    <property type="entry name" value="Hydrolase_4"/>
    <property type="match status" value="1"/>
</dbReference>
<dbReference type="PRINTS" id="PR00111">
    <property type="entry name" value="ABHYDROLASE"/>
</dbReference>
<dbReference type="GO" id="GO:0016020">
    <property type="term" value="C:membrane"/>
    <property type="evidence" value="ECO:0007669"/>
    <property type="project" value="TreeGrafter"/>
</dbReference>
<dbReference type="GO" id="GO:0016787">
    <property type="term" value="F:hydrolase activity"/>
    <property type="evidence" value="ECO:0007669"/>
    <property type="project" value="UniProtKB-KW"/>
</dbReference>
<name>A0A6J4KM00_9CYAN</name>
<organism evidence="2">
    <name type="scientific">uncultured Microcoleus sp</name>
    <dbReference type="NCBI Taxonomy" id="259945"/>
    <lineage>
        <taxon>Bacteria</taxon>
        <taxon>Bacillati</taxon>
        <taxon>Cyanobacteriota</taxon>
        <taxon>Cyanophyceae</taxon>
        <taxon>Oscillatoriophycideae</taxon>
        <taxon>Oscillatoriales</taxon>
        <taxon>Microcoleaceae</taxon>
        <taxon>Microcoleus</taxon>
        <taxon>environmental samples</taxon>
    </lineage>
</organism>
<dbReference type="Gene3D" id="3.40.50.1820">
    <property type="entry name" value="alpha/beta hydrolase"/>
    <property type="match status" value="1"/>
</dbReference>
<proteinExistence type="predicted"/>